<accession>A0A5D4UBT8</accession>
<feature type="transmembrane region" description="Helical" evidence="1">
    <location>
        <begin position="87"/>
        <end position="107"/>
    </location>
</feature>
<name>A0A5D4UBT8_9BACI</name>
<dbReference type="Pfam" id="PF13789">
    <property type="entry name" value="DUF4181"/>
    <property type="match status" value="1"/>
</dbReference>
<organism evidence="2 3">
    <name type="scientific">Rossellomorea aquimaris</name>
    <dbReference type="NCBI Taxonomy" id="189382"/>
    <lineage>
        <taxon>Bacteria</taxon>
        <taxon>Bacillati</taxon>
        <taxon>Bacillota</taxon>
        <taxon>Bacilli</taxon>
        <taxon>Bacillales</taxon>
        <taxon>Bacillaceae</taxon>
        <taxon>Rossellomorea</taxon>
    </lineage>
</organism>
<sequence>MVFNAMIEKKLRKSFHITKEERNELRHPVHKWGERMLLVLMVSGVIIILFKYENIISPELYFLSFFIGHQVFRALMEWLLYRKTNEYVVTISTIASAIAMLIFMAILEQLSI</sequence>
<dbReference type="RefSeq" id="WP_148969084.1">
    <property type="nucleotide sequence ID" value="NZ_CANLNA010000002.1"/>
</dbReference>
<dbReference type="Proteomes" id="UP000324269">
    <property type="component" value="Unassembled WGS sequence"/>
</dbReference>
<evidence type="ECO:0000313" key="3">
    <source>
        <dbReference type="Proteomes" id="UP000324269"/>
    </source>
</evidence>
<keyword evidence="1" id="KW-0812">Transmembrane</keyword>
<keyword evidence="1" id="KW-0472">Membrane</keyword>
<gene>
    <name evidence="2" type="ORF">FZC85_14895</name>
</gene>
<proteinExistence type="predicted"/>
<dbReference type="EMBL" id="VTEZ01000004">
    <property type="protein sequence ID" value="TYS84653.1"/>
    <property type="molecule type" value="Genomic_DNA"/>
</dbReference>
<keyword evidence="1" id="KW-1133">Transmembrane helix</keyword>
<dbReference type="InterPro" id="IPR025441">
    <property type="entry name" value="DUF4181"/>
</dbReference>
<comment type="caution">
    <text evidence="2">The sequence shown here is derived from an EMBL/GenBank/DDBJ whole genome shotgun (WGS) entry which is preliminary data.</text>
</comment>
<dbReference type="OrthoDB" id="2455559at2"/>
<evidence type="ECO:0000256" key="1">
    <source>
        <dbReference type="SAM" id="Phobius"/>
    </source>
</evidence>
<dbReference type="AlphaFoldDB" id="A0A5D4UBT8"/>
<reference evidence="2 3" key="1">
    <citation type="submission" date="2019-08" db="EMBL/GenBank/DDBJ databases">
        <title>Bacillus genomes from the desert of Cuatro Cienegas, Coahuila.</title>
        <authorList>
            <person name="Olmedo-Alvarez G."/>
        </authorList>
    </citation>
    <scope>NUCLEOTIDE SEQUENCE [LARGE SCALE GENOMIC DNA]</scope>
    <source>
        <strain evidence="2 3">CH87b_3T</strain>
    </source>
</reference>
<protein>
    <submittedName>
        <fullName evidence="2">DUF4181 domain-containing protein</fullName>
    </submittedName>
</protein>
<feature type="transmembrane region" description="Helical" evidence="1">
    <location>
        <begin position="32"/>
        <end position="50"/>
    </location>
</feature>
<evidence type="ECO:0000313" key="2">
    <source>
        <dbReference type="EMBL" id="TYS84653.1"/>
    </source>
</evidence>